<dbReference type="Proteomes" id="UP000582016">
    <property type="component" value="Unassembled WGS sequence"/>
</dbReference>
<keyword evidence="3" id="KW-0862">Zinc</keyword>
<evidence type="ECO:0000256" key="3">
    <source>
        <dbReference type="ARBA" id="ARBA00022833"/>
    </source>
</evidence>
<protein>
    <submittedName>
        <fullName evidence="5">Ankyrin repeat</fullName>
    </submittedName>
</protein>
<dbReference type="SUPFAM" id="SSF48403">
    <property type="entry name" value="Ankyrin repeat"/>
    <property type="match status" value="1"/>
</dbReference>
<dbReference type="AlphaFoldDB" id="A0A8H5NAK8"/>
<gene>
    <name evidence="5" type="ORF">FPHYL_7203</name>
</gene>
<evidence type="ECO:0000313" key="6">
    <source>
        <dbReference type="Proteomes" id="UP000582016"/>
    </source>
</evidence>
<dbReference type="Gene3D" id="1.25.40.20">
    <property type="entry name" value="Ankyrin repeat-containing domain"/>
    <property type="match status" value="1"/>
</dbReference>
<keyword evidence="2" id="KW-0863">Zinc-finger</keyword>
<feature type="region of interest" description="Disordered" evidence="4">
    <location>
        <begin position="219"/>
        <end position="248"/>
    </location>
</feature>
<comment type="caution">
    <text evidence="5">The sequence shown here is derived from an EMBL/GenBank/DDBJ whole genome shotgun (WGS) entry which is preliminary data.</text>
</comment>
<organism evidence="5 6">
    <name type="scientific">Fusarium phyllophilum</name>
    <dbReference type="NCBI Taxonomy" id="47803"/>
    <lineage>
        <taxon>Eukaryota</taxon>
        <taxon>Fungi</taxon>
        <taxon>Dikarya</taxon>
        <taxon>Ascomycota</taxon>
        <taxon>Pezizomycotina</taxon>
        <taxon>Sordariomycetes</taxon>
        <taxon>Hypocreomycetidae</taxon>
        <taxon>Hypocreales</taxon>
        <taxon>Nectriaceae</taxon>
        <taxon>Fusarium</taxon>
        <taxon>Fusarium fujikuroi species complex</taxon>
    </lineage>
</organism>
<evidence type="ECO:0000256" key="1">
    <source>
        <dbReference type="ARBA" id="ARBA00022723"/>
    </source>
</evidence>
<dbReference type="SUPFAM" id="SSF57850">
    <property type="entry name" value="RING/U-box"/>
    <property type="match status" value="1"/>
</dbReference>
<dbReference type="InterPro" id="IPR043145">
    <property type="entry name" value="Znf_ZZ_sf"/>
</dbReference>
<dbReference type="Pfam" id="PF12796">
    <property type="entry name" value="Ank_2"/>
    <property type="match status" value="1"/>
</dbReference>
<dbReference type="EMBL" id="JAAOAQ010000263">
    <property type="protein sequence ID" value="KAF5558862.1"/>
    <property type="molecule type" value="Genomic_DNA"/>
</dbReference>
<accession>A0A8H5NAK8</accession>
<evidence type="ECO:0000313" key="5">
    <source>
        <dbReference type="EMBL" id="KAF5558862.1"/>
    </source>
</evidence>
<dbReference type="Gene3D" id="3.30.60.90">
    <property type="match status" value="1"/>
</dbReference>
<sequence length="259" mass="29438">MAPAKLSMDLNHRCHSELLLKVGVNPDLVDLEYGESLLYTALGIQDETKLKQMVRCLGYLLEMLEKTDIDVKDNEQWNPLMWAARSGLDSVDTLVERGADIWARSRSSEQRTEWSPLKLARFAGRSGWLTDILVPKELSRTKEDGSREDWDEYFHKSKAGDEKLEECDSCLVVITGLRWDCIECIDTMSLCFKCVPHKSYLHNPEHSFRDIPPLYETESVGDSVRSNSPQDVVPAQEEDVNSDGSSAIDLQNLELDLED</sequence>
<name>A0A8H5NAK8_9HYPO</name>
<dbReference type="InterPro" id="IPR036770">
    <property type="entry name" value="Ankyrin_rpt-contain_sf"/>
</dbReference>
<proteinExistence type="predicted"/>
<keyword evidence="1" id="KW-0479">Metal-binding</keyword>
<evidence type="ECO:0000256" key="4">
    <source>
        <dbReference type="SAM" id="MobiDB-lite"/>
    </source>
</evidence>
<dbReference type="OrthoDB" id="341259at2759"/>
<keyword evidence="6" id="KW-1185">Reference proteome</keyword>
<dbReference type="GO" id="GO:0008270">
    <property type="term" value="F:zinc ion binding"/>
    <property type="evidence" value="ECO:0007669"/>
    <property type="project" value="UniProtKB-KW"/>
</dbReference>
<evidence type="ECO:0000256" key="2">
    <source>
        <dbReference type="ARBA" id="ARBA00022771"/>
    </source>
</evidence>
<dbReference type="InterPro" id="IPR002110">
    <property type="entry name" value="Ankyrin_rpt"/>
</dbReference>
<reference evidence="5 6" key="1">
    <citation type="submission" date="2020-05" db="EMBL/GenBank/DDBJ databases">
        <title>Identification and distribution of gene clusters putatively required for synthesis of sphingolipid metabolism inhibitors in phylogenetically diverse species of the filamentous fungus Fusarium.</title>
        <authorList>
            <person name="Kim H.-S."/>
            <person name="Busman M."/>
            <person name="Brown D.W."/>
            <person name="Divon H."/>
            <person name="Uhlig S."/>
            <person name="Proctor R.H."/>
        </authorList>
    </citation>
    <scope>NUCLEOTIDE SEQUENCE [LARGE SCALE GENOMIC DNA]</scope>
    <source>
        <strain evidence="5 6">NRRL 13617</strain>
    </source>
</reference>
<dbReference type="CDD" id="cd02249">
    <property type="entry name" value="ZZ"/>
    <property type="match status" value="1"/>
</dbReference>